<name>A0ABQ5DV45_9ASTR</name>
<feature type="region of interest" description="Disordered" evidence="1">
    <location>
        <begin position="1051"/>
        <end position="1074"/>
    </location>
</feature>
<evidence type="ECO:0000259" key="3">
    <source>
        <dbReference type="Pfam" id="PF13976"/>
    </source>
</evidence>
<dbReference type="Pfam" id="PF07727">
    <property type="entry name" value="RVT_2"/>
    <property type="match status" value="1"/>
</dbReference>
<dbReference type="Proteomes" id="UP001151760">
    <property type="component" value="Unassembled WGS sequence"/>
</dbReference>
<feature type="domain" description="Reverse transcriptase Ty1/copia-type" evidence="2">
    <location>
        <begin position="527"/>
        <end position="620"/>
    </location>
</feature>
<feature type="compositionally biased region" description="Basic and acidic residues" evidence="1">
    <location>
        <begin position="983"/>
        <end position="992"/>
    </location>
</feature>
<keyword evidence="5" id="KW-1185">Reference proteome</keyword>
<dbReference type="EMBL" id="BQNB010015677">
    <property type="protein sequence ID" value="GJT42803.1"/>
    <property type="molecule type" value="Genomic_DNA"/>
</dbReference>
<reference evidence="4" key="1">
    <citation type="journal article" date="2022" name="Int. J. Mol. Sci.">
        <title>Draft Genome of Tanacetum Coccineum: Genomic Comparison of Closely Related Tanacetum-Family Plants.</title>
        <authorList>
            <person name="Yamashiro T."/>
            <person name="Shiraishi A."/>
            <person name="Nakayama K."/>
            <person name="Satake H."/>
        </authorList>
    </citation>
    <scope>NUCLEOTIDE SEQUENCE</scope>
</reference>
<sequence length="1220" mass="138918">MDKIETINIELEHSVAKLLYENERLHKEIEHLKKIYKDEFDSIKKTCALSKEHDDSLICQLNSKCMENVDLKSQIQDKVFVITSLKNDLRKLNGKEIVENVTQIPISITIALGMFKIDLEPLAPRLLNNREAHIDYLKHTQEQADILWGIELPVYIRDTCLNAYKPSEKMIAVTPMNKVKKVRFSEPLTSLSNIKQLGNVIISRVYYVEGLGHNLFFVGQFCDADLEVAFQKNTCFIRNLEGVDLLSGSRDTNLYPISLDDMLKTSPICLLSKASKTKSWLWHCRLSHLNFGTLNKLAKDGLAQGIPKLKFQKIISMAFEQFGLGPELQCLTPAKISSGFVPNTIPQQPCNPPNRDEWDRLFQPMFDEYFNPPTIAISLVPVAPAPRVVDIADSPVSPKTPHFHDDPLHESLYEDSTSHGLSSNLRPFHTPFKHLSRWTKDRLIANVIDDPSSSVSTRKQLKTNAMWCYFDAFLTSIEPKNFKQAMTKPSWIDAMQEEIHEFERLQVWELLPCPDKVMLIKLKWKEKGINFKESFAPVARIEAIRIFIAIAANKNMTIFQMDVKMAFLNGELKKEVYVSQPEGFVDHDNPSHVYKLKIALYGLKQAPRACDSVDTPMVEKNKLDEDLQGTPVDATLYRDYVGCQDTRRSTSRSTQFLGDKLVSWSSKKQKSTAILKYQLADIFTKPLPRERFNFLIEKLGEELVTFIQELGYSGKCDRLSTIHTDQMHQPWRTFAGMYNQKNVDYVALLWEDFMYQANNREISSARKEHMPYPRFTKVIINHFISKDKTISMRNMINIHTIHDDSLLGTLKFVSKTEDYQKYGALIPDGMINQDIKDSKAYKTYYDFDTGKATPKKARKFKKVASPSRKLSPVLEEEPVVKSKLAKRPTKKSTTVITTSVVIRDTLSEFVPKKKTLAKVDRGKDMDLLSNVALLDAAQLKKTLKKSKLQTHKLHESGSGDGFSSQPKVPDELEDKTTGTNKGTADDDKKASDSENIDSNEDKNPNLNQNNNEQEEHEEEYVRTPNSVEFTDDDEEYEELYKDVNIRLQATKHEEEGKRDEEMTDVGLDEGTQQTTYEQVKDDEHVIITTIYDTQKIEVPLQSLSVSSDFSNQFLNLDNVSPTDTKVISMMNIKVRHKEPSTETPPLLNIPVMVIPKTSSTSGSTIPLKISPITPLQQQSTPKPTPAPTTAATVTLIRALPDFSSLFGFDQRVSSLEKELS</sequence>
<dbReference type="InterPro" id="IPR013103">
    <property type="entry name" value="RVT_2"/>
</dbReference>
<evidence type="ECO:0000259" key="2">
    <source>
        <dbReference type="Pfam" id="PF07727"/>
    </source>
</evidence>
<protein>
    <submittedName>
        <fullName evidence="4">Retrovirus-related pol polyprotein from transposon TNT 1-94</fullName>
    </submittedName>
</protein>
<dbReference type="Pfam" id="PF13976">
    <property type="entry name" value="gag_pre-integrs"/>
    <property type="match status" value="1"/>
</dbReference>
<feature type="domain" description="GAG-pre-integrase" evidence="3">
    <location>
        <begin position="253"/>
        <end position="313"/>
    </location>
</feature>
<evidence type="ECO:0000313" key="5">
    <source>
        <dbReference type="Proteomes" id="UP001151760"/>
    </source>
</evidence>
<organism evidence="4 5">
    <name type="scientific">Tanacetum coccineum</name>
    <dbReference type="NCBI Taxonomy" id="301880"/>
    <lineage>
        <taxon>Eukaryota</taxon>
        <taxon>Viridiplantae</taxon>
        <taxon>Streptophyta</taxon>
        <taxon>Embryophyta</taxon>
        <taxon>Tracheophyta</taxon>
        <taxon>Spermatophyta</taxon>
        <taxon>Magnoliopsida</taxon>
        <taxon>eudicotyledons</taxon>
        <taxon>Gunneridae</taxon>
        <taxon>Pentapetalae</taxon>
        <taxon>asterids</taxon>
        <taxon>campanulids</taxon>
        <taxon>Asterales</taxon>
        <taxon>Asteraceae</taxon>
        <taxon>Asteroideae</taxon>
        <taxon>Anthemideae</taxon>
        <taxon>Anthemidinae</taxon>
        <taxon>Tanacetum</taxon>
    </lineage>
</organism>
<accession>A0ABQ5DV45</accession>
<evidence type="ECO:0000256" key="1">
    <source>
        <dbReference type="SAM" id="MobiDB-lite"/>
    </source>
</evidence>
<comment type="caution">
    <text evidence="4">The sequence shown here is derived from an EMBL/GenBank/DDBJ whole genome shotgun (WGS) entry which is preliminary data.</text>
</comment>
<feature type="region of interest" description="Disordered" evidence="1">
    <location>
        <begin position="944"/>
        <end position="1031"/>
    </location>
</feature>
<evidence type="ECO:0000313" key="4">
    <source>
        <dbReference type="EMBL" id="GJT42803.1"/>
    </source>
</evidence>
<feature type="compositionally biased region" description="Basic and acidic residues" evidence="1">
    <location>
        <begin position="1051"/>
        <end position="1060"/>
    </location>
</feature>
<proteinExistence type="predicted"/>
<dbReference type="InterPro" id="IPR025724">
    <property type="entry name" value="GAG-pre-integrase_dom"/>
</dbReference>
<reference evidence="4" key="2">
    <citation type="submission" date="2022-01" db="EMBL/GenBank/DDBJ databases">
        <authorList>
            <person name="Yamashiro T."/>
            <person name="Shiraishi A."/>
            <person name="Satake H."/>
            <person name="Nakayama K."/>
        </authorList>
    </citation>
    <scope>NUCLEOTIDE SEQUENCE</scope>
</reference>
<gene>
    <name evidence="4" type="ORF">Tco_0951518</name>
</gene>